<evidence type="ECO:0000313" key="2">
    <source>
        <dbReference type="Proteomes" id="UP001163321"/>
    </source>
</evidence>
<reference evidence="1 2" key="1">
    <citation type="journal article" date="2022" name="bioRxiv">
        <title>The genome of the oomycete Peronosclerospora sorghi, a cosmopolitan pathogen of maize and sorghum, is inflated with dispersed pseudogenes.</title>
        <authorList>
            <person name="Fletcher K."/>
            <person name="Martin F."/>
            <person name="Isakeit T."/>
            <person name="Cavanaugh K."/>
            <person name="Magill C."/>
            <person name="Michelmore R."/>
        </authorList>
    </citation>
    <scope>NUCLEOTIDE SEQUENCE [LARGE SCALE GENOMIC DNA]</scope>
    <source>
        <strain evidence="1">P6</strain>
    </source>
</reference>
<accession>A0ACC0W898</accession>
<dbReference type="Proteomes" id="UP001163321">
    <property type="component" value="Chromosome 3"/>
</dbReference>
<sequence length="132" mass="15000">MRSGTLWKVPETCGASRQKLSAILLTLGIEPRISRSKTSALGHCAKRTALCKDAKRLAVKYYNFRQLENMLLPPYCRFRLWSSRQDDSFFEEAEAPKSVEDALEKNKAPEVVKKNTLWSTLTSGLALTYEQD</sequence>
<comment type="caution">
    <text evidence="1">The sequence shown here is derived from an EMBL/GenBank/DDBJ whole genome shotgun (WGS) entry which is preliminary data.</text>
</comment>
<evidence type="ECO:0000313" key="1">
    <source>
        <dbReference type="EMBL" id="KAI9914880.1"/>
    </source>
</evidence>
<dbReference type="EMBL" id="CM047582">
    <property type="protein sequence ID" value="KAI9914880.1"/>
    <property type="molecule type" value="Genomic_DNA"/>
</dbReference>
<gene>
    <name evidence="1" type="ORF">PsorP6_008018</name>
</gene>
<keyword evidence="2" id="KW-1185">Reference proteome</keyword>
<organism evidence="1 2">
    <name type="scientific">Peronosclerospora sorghi</name>
    <dbReference type="NCBI Taxonomy" id="230839"/>
    <lineage>
        <taxon>Eukaryota</taxon>
        <taxon>Sar</taxon>
        <taxon>Stramenopiles</taxon>
        <taxon>Oomycota</taxon>
        <taxon>Peronosporomycetes</taxon>
        <taxon>Peronosporales</taxon>
        <taxon>Peronosporaceae</taxon>
        <taxon>Peronosclerospora</taxon>
    </lineage>
</organism>
<protein>
    <submittedName>
        <fullName evidence="1">Uncharacterized protein</fullName>
    </submittedName>
</protein>
<name>A0ACC0W898_9STRA</name>
<proteinExistence type="predicted"/>